<dbReference type="EMBL" id="FOWC01000010">
    <property type="protein sequence ID" value="SFQ30786.1"/>
    <property type="molecule type" value="Genomic_DNA"/>
</dbReference>
<evidence type="ECO:0000313" key="2">
    <source>
        <dbReference type="EMBL" id="SFQ30786.1"/>
    </source>
</evidence>
<evidence type="ECO:0000313" key="3">
    <source>
        <dbReference type="Proteomes" id="UP000199137"/>
    </source>
</evidence>
<name>A0A1I5XG42_9PSEU</name>
<accession>A0A1I5XG42</accession>
<protein>
    <submittedName>
        <fullName evidence="2">Uncharacterized protein</fullName>
    </submittedName>
</protein>
<sequence length="169" mass="18127">MQLELPDDVMRLVRLSAAIAGETPEEWASELVRRHVDTEPMPRGPLLIESPPPPATAVAAAHDSEPAPPAAAGTEHAAQEEPKIPDDTALVLDVVAGSKLLNGKSHVRATELLALMAKRHDWPRGPKGHGRLSQALSQVRVHKESTMIGDSQVKTYPAAELKKAVANRS</sequence>
<dbReference type="AlphaFoldDB" id="A0A1I5XG42"/>
<reference evidence="2 3" key="1">
    <citation type="submission" date="2016-10" db="EMBL/GenBank/DDBJ databases">
        <authorList>
            <person name="de Groot N.N."/>
        </authorList>
    </citation>
    <scope>NUCLEOTIDE SEQUENCE [LARGE SCALE GENOMIC DNA]</scope>
    <source>
        <strain evidence="2 3">DSM 44637</strain>
    </source>
</reference>
<feature type="region of interest" description="Disordered" evidence="1">
    <location>
        <begin position="40"/>
        <end position="84"/>
    </location>
</feature>
<organism evidence="2 3">
    <name type="scientific">Amycolatopsis rubida</name>
    <dbReference type="NCBI Taxonomy" id="112413"/>
    <lineage>
        <taxon>Bacteria</taxon>
        <taxon>Bacillati</taxon>
        <taxon>Actinomycetota</taxon>
        <taxon>Actinomycetes</taxon>
        <taxon>Pseudonocardiales</taxon>
        <taxon>Pseudonocardiaceae</taxon>
        <taxon>Amycolatopsis</taxon>
    </lineage>
</organism>
<dbReference type="RefSeq" id="WP_093575735.1">
    <property type="nucleotide sequence ID" value="NZ_FOWC01000010.1"/>
</dbReference>
<dbReference type="Proteomes" id="UP000199137">
    <property type="component" value="Unassembled WGS sequence"/>
</dbReference>
<gene>
    <name evidence="2" type="ORF">SAMN05421854_110201</name>
</gene>
<dbReference type="STRING" id="112413.SAMN05421854_110201"/>
<evidence type="ECO:0000256" key="1">
    <source>
        <dbReference type="SAM" id="MobiDB-lite"/>
    </source>
</evidence>
<proteinExistence type="predicted"/>